<protein>
    <submittedName>
        <fullName evidence="1">Uncharacterized protein</fullName>
    </submittedName>
</protein>
<name>A0A8X6RQN9_TRICX</name>
<reference evidence="1" key="1">
    <citation type="submission" date="2020-08" db="EMBL/GenBank/DDBJ databases">
        <title>Multicomponent nature underlies the extraordinary mechanical properties of spider dragline silk.</title>
        <authorList>
            <person name="Kono N."/>
            <person name="Nakamura H."/>
            <person name="Mori M."/>
            <person name="Yoshida Y."/>
            <person name="Ohtoshi R."/>
            <person name="Malay A.D."/>
            <person name="Moran D.A.P."/>
            <person name="Tomita M."/>
            <person name="Numata K."/>
            <person name="Arakawa K."/>
        </authorList>
    </citation>
    <scope>NUCLEOTIDE SEQUENCE</scope>
</reference>
<organism evidence="1 2">
    <name type="scientific">Trichonephila clavipes</name>
    <name type="common">Golden silk orbweaver</name>
    <name type="synonym">Nephila clavipes</name>
    <dbReference type="NCBI Taxonomy" id="2585209"/>
    <lineage>
        <taxon>Eukaryota</taxon>
        <taxon>Metazoa</taxon>
        <taxon>Ecdysozoa</taxon>
        <taxon>Arthropoda</taxon>
        <taxon>Chelicerata</taxon>
        <taxon>Arachnida</taxon>
        <taxon>Araneae</taxon>
        <taxon>Araneomorphae</taxon>
        <taxon>Entelegynae</taxon>
        <taxon>Araneoidea</taxon>
        <taxon>Nephilidae</taxon>
        <taxon>Trichonephila</taxon>
    </lineage>
</organism>
<dbReference type="Proteomes" id="UP000887159">
    <property type="component" value="Unassembled WGS sequence"/>
</dbReference>
<evidence type="ECO:0000313" key="2">
    <source>
        <dbReference type="Proteomes" id="UP000887159"/>
    </source>
</evidence>
<dbReference type="AlphaFoldDB" id="A0A8X6RQN9"/>
<gene>
    <name evidence="1" type="ORF">TNCV_1998061</name>
</gene>
<accession>A0A8X6RQN9</accession>
<evidence type="ECO:0000313" key="1">
    <source>
        <dbReference type="EMBL" id="GFX97074.1"/>
    </source>
</evidence>
<dbReference type="EMBL" id="BMAU01021195">
    <property type="protein sequence ID" value="GFX97074.1"/>
    <property type="molecule type" value="Genomic_DNA"/>
</dbReference>
<keyword evidence="2" id="KW-1185">Reference proteome</keyword>
<comment type="caution">
    <text evidence="1">The sequence shown here is derived from an EMBL/GenBank/DDBJ whole genome shotgun (WGS) entry which is preliminary data.</text>
</comment>
<proteinExistence type="predicted"/>
<sequence length="156" mass="18124">MQPDLRMHICEHIIRVLQYQKDVNQKQHICVKHDFVVSNHTITVNLHSGTTQWKILGSDNRWIPRGVSFQRPRHRLIAVASLGRLSRNRSIPVSFTRYPRTALSDRWRSLGITSLMNIGGIRYVHIHSYIGHHDQACVLACKIQCISKFHEIKLKS</sequence>